<name>A0A0T6B5Q9_9SCAR</name>
<dbReference type="EMBL" id="LJIG01009755">
    <property type="protein sequence ID" value="KRT82445.1"/>
    <property type="molecule type" value="Genomic_DNA"/>
</dbReference>
<dbReference type="GO" id="GO:0005737">
    <property type="term" value="C:cytoplasm"/>
    <property type="evidence" value="ECO:0007669"/>
    <property type="project" value="TreeGrafter"/>
</dbReference>
<dbReference type="InterPro" id="IPR055406">
    <property type="entry name" value="HEAT_Maestro"/>
</dbReference>
<dbReference type="PROSITE" id="PS50077">
    <property type="entry name" value="HEAT_REPEAT"/>
    <property type="match status" value="1"/>
</dbReference>
<evidence type="ECO:0000259" key="3">
    <source>
        <dbReference type="Pfam" id="PF21047"/>
    </source>
</evidence>
<evidence type="ECO:0000256" key="2">
    <source>
        <dbReference type="PROSITE-ProRule" id="PRU00103"/>
    </source>
</evidence>
<dbReference type="Pfam" id="PF23221">
    <property type="entry name" value="HEAT_MROH2B_1st"/>
    <property type="match status" value="1"/>
</dbReference>
<feature type="domain" description="MROH2B-like N-terminal HEAT-repeats" evidence="5">
    <location>
        <begin position="39"/>
        <end position="259"/>
    </location>
</feature>
<dbReference type="PANTHER" id="PTHR23120:SF0">
    <property type="entry name" value="MAESTRO HEAT-LIKE REPEAT FAMILY MEMBER 1"/>
    <property type="match status" value="1"/>
</dbReference>
<dbReference type="Pfam" id="PF23227">
    <property type="entry name" value="HEAT_MROH2B_C"/>
    <property type="match status" value="1"/>
</dbReference>
<dbReference type="InterPro" id="IPR048465">
    <property type="entry name" value="Maestro-like_HEAT"/>
</dbReference>
<protein>
    <submittedName>
        <fullName evidence="7">HEAT domain-containing protein</fullName>
    </submittedName>
</protein>
<evidence type="ECO:0000313" key="7">
    <source>
        <dbReference type="EMBL" id="KRT82445.1"/>
    </source>
</evidence>
<evidence type="ECO:0000259" key="6">
    <source>
        <dbReference type="Pfam" id="PF23227"/>
    </source>
</evidence>
<dbReference type="InterPro" id="IPR045206">
    <property type="entry name" value="Maestro_heat-like_prot"/>
</dbReference>
<proteinExistence type="predicted"/>
<feature type="domain" description="Maestro-like HEAT-repeats" evidence="3">
    <location>
        <begin position="933"/>
        <end position="1161"/>
    </location>
</feature>
<reference evidence="7 8" key="1">
    <citation type="submission" date="2015-09" db="EMBL/GenBank/DDBJ databases">
        <title>Draft genome of the scarab beetle Oryctes borbonicus.</title>
        <authorList>
            <person name="Meyer J.M."/>
            <person name="Markov G.V."/>
            <person name="Baskaran P."/>
            <person name="Herrmann M."/>
            <person name="Sommer R.J."/>
            <person name="Roedelsperger C."/>
        </authorList>
    </citation>
    <scope>NUCLEOTIDE SEQUENCE [LARGE SCALE GENOMIC DNA]</scope>
    <source>
        <strain evidence="7">OB123</strain>
        <tissue evidence="7">Whole animal</tissue>
    </source>
</reference>
<dbReference type="InterPro" id="IPR056282">
    <property type="entry name" value="MROH2B-like_N_HEAT"/>
</dbReference>
<feature type="domain" description="MROH2B-like HEAT-repeats" evidence="4">
    <location>
        <begin position="262"/>
        <end position="906"/>
    </location>
</feature>
<dbReference type="InterPro" id="IPR055408">
    <property type="entry name" value="HEAT_MROH2B-like"/>
</dbReference>
<organism evidence="7 8">
    <name type="scientific">Oryctes borbonicus</name>
    <dbReference type="NCBI Taxonomy" id="1629725"/>
    <lineage>
        <taxon>Eukaryota</taxon>
        <taxon>Metazoa</taxon>
        <taxon>Ecdysozoa</taxon>
        <taxon>Arthropoda</taxon>
        <taxon>Hexapoda</taxon>
        <taxon>Insecta</taxon>
        <taxon>Pterygota</taxon>
        <taxon>Neoptera</taxon>
        <taxon>Endopterygota</taxon>
        <taxon>Coleoptera</taxon>
        <taxon>Polyphaga</taxon>
        <taxon>Scarabaeiformia</taxon>
        <taxon>Scarabaeidae</taxon>
        <taxon>Dynastinae</taxon>
        <taxon>Oryctes</taxon>
    </lineage>
</organism>
<evidence type="ECO:0000256" key="1">
    <source>
        <dbReference type="ARBA" id="ARBA00022737"/>
    </source>
</evidence>
<dbReference type="InterPro" id="IPR016024">
    <property type="entry name" value="ARM-type_fold"/>
</dbReference>
<dbReference type="Proteomes" id="UP000051574">
    <property type="component" value="Unassembled WGS sequence"/>
</dbReference>
<evidence type="ECO:0000259" key="5">
    <source>
        <dbReference type="Pfam" id="PF23221"/>
    </source>
</evidence>
<gene>
    <name evidence="7" type="ORF">AMK59_3098</name>
</gene>
<evidence type="ECO:0000313" key="8">
    <source>
        <dbReference type="Proteomes" id="UP000051574"/>
    </source>
</evidence>
<keyword evidence="8" id="KW-1185">Reference proteome</keyword>
<accession>A0A0T6B5Q9</accession>
<evidence type="ECO:0000259" key="4">
    <source>
        <dbReference type="Pfam" id="PF23210"/>
    </source>
</evidence>
<dbReference type="Gene3D" id="1.25.10.10">
    <property type="entry name" value="Leucine-rich Repeat Variant"/>
    <property type="match status" value="3"/>
</dbReference>
<dbReference type="Pfam" id="PF23210">
    <property type="entry name" value="HEAT_Maestro_2"/>
    <property type="match status" value="1"/>
</dbReference>
<feature type="repeat" description="HEAT" evidence="2">
    <location>
        <begin position="1354"/>
        <end position="1392"/>
    </location>
</feature>
<dbReference type="InterPro" id="IPR021133">
    <property type="entry name" value="HEAT_type_2"/>
</dbReference>
<comment type="caution">
    <text evidence="7">The sequence shown here is derived from an EMBL/GenBank/DDBJ whole genome shotgun (WGS) entry which is preliminary data.</text>
</comment>
<sequence length="1629" mass="183347">MNGNVKTTAETQMQVAIGLLLDTIGDKSTIVTETIDCALRKIAKCHPNEILKACCQYCESNSKNTVDHMLTVMNIMNNVCLDYIVQVDGDTILVLIDLCMQLMVQNNYNELHQVELAASNVLVSLGKKHSIQIMDALMKKFLPGVIPHYTVPHTMGALASANTFGVIPYLKNILDIMIPLLPNLKADVSKQAFSYALECFSDSLIEYTANLDQAPDPTLGLTDFQSEISVAYDILFLNWLTVKDPRVLTSVLHALSAMFNILSTERIRQSTVKTTQMLLALFKKHKDPLPIIKCLGAVISVSAKSDGTLLEPLLAPVLQMMSELICVSPDYAQPELLRTHSEVLRCFECFALHYSDYIVDHVLSQMRNNNDKERIKGLLVVTHLTNSAESVVRSRLKDVLQVLTDMLTEINLRVKMALMKVIVAFAYKGFLSNKDVITEKFVLFIIKLCCKPSLSKEGDFGEISDLQITADNTLYMLTTSVKDLEGSLWNLLLMCLFLPEYCEATIIVLRCLTHLASRKVQKGACDGAFIRCLALLAQPLPNFKGTFALNFLKNIRLCDDEASQAVWEAKIPPLLKYLEQNYDNFNTKEWEDLIFDFLSLLSESIKDETFKEGLIMKIKEQLPLYSDKNSDLYQNGNKKHLERRLLLKSLAVISCYLSDKELVQQVVNIILENIKPQEYSELQACSEAIGICSRSNLKIVLDTLQNIRRDVLLKKATKLFQFGFMKDQKSELEIEKVRYVIITSYSEICDEAPSELLLQTIESEILNFVLVQMSTVKYFVIRKACLKTIGAVADAMHPNRNKLHIYMQERDAVLNVILSQMQLHSGPEYIELFPNIIPILTSLIRLPHILESEQRLTLLKSCFDNVFNASAIYCKLNSDSYGNLKLAPFVYSSFSKLNTLVQELLLQCLSPATLDEIVTLLEPWLSRKKVEQRLPALEALRTALQTYLDNVKFAYDGPTTFGQTGLILARIIPRCTDPNKNTRKIAIECVCLVLCIAGRYEGHMRDHDKILSNALLHIQEQIGSDDPKLLFNLTTDLAHTVALSVPKFQLTHFVECLIDGLLDIEASSSTGASVVLNNVIKLKGAELQGHVNESMTKILNILGKINCSRTRSNALCSILNLAMHHLKPVVHILLQQNLPYDQSVCSAWATLATDSTMMVEIFNQLKKLLKNTQLYEEPKGSDSIRIATLHTLQAICAFYELLKSQQSVNICKQDFPDLFTIFYIALASYIGTAAPVYTQTEKKSTFVPNRDAYKISPFKICLDTLKTFLQNVGSTQAASNLYLCTEGVGSFLETVPKITETICVENSESLARLIAATGPYIRNEVELQRIAVAAFFSALLKNKVNNQGVLAENILEMLLDAQNDSSPTVRRLCLQGLGYGSEYLNSEIVYRHSTSMLNAFMQALDYSSAGESEVIYQAMLSFSKLLHSVSENELNQCQVTAAVRIKPLLQQENNSLRQASFRLLGDLASSIASDDAFQEQVNGNLITLLLHLSDEDPEVIKVIFEIMFKPARPRQFFQACKYSMRKVGPFLECPRVNAMIQEHLIEEAVLHFAQFAIDFIKIMAETNQELFPQLIMTSLSYYKSPWLQIRSNAALLTGVLYSQLNDEYKKQVSFDTITYRLLQLLKDDQ</sequence>
<feature type="non-terminal residue" evidence="7">
    <location>
        <position position="1629"/>
    </location>
</feature>
<dbReference type="OrthoDB" id="1884734at2759"/>
<dbReference type="PANTHER" id="PTHR23120">
    <property type="entry name" value="MAESTRO-RELATED HEAT DOMAIN-CONTAINING"/>
    <property type="match status" value="1"/>
</dbReference>
<dbReference type="Pfam" id="PF21047">
    <property type="entry name" value="HEAT_Maestro"/>
    <property type="match status" value="1"/>
</dbReference>
<dbReference type="InterPro" id="IPR011989">
    <property type="entry name" value="ARM-like"/>
</dbReference>
<feature type="domain" description="Maestro/Maestro-like HEAT-repeats" evidence="6">
    <location>
        <begin position="1354"/>
        <end position="1628"/>
    </location>
</feature>
<dbReference type="SUPFAM" id="SSF48371">
    <property type="entry name" value="ARM repeat"/>
    <property type="match status" value="2"/>
</dbReference>
<keyword evidence="1" id="KW-0677">Repeat</keyword>